<dbReference type="GO" id="GO:0016787">
    <property type="term" value="F:hydrolase activity"/>
    <property type="evidence" value="ECO:0007669"/>
    <property type="project" value="UniProtKB-KW"/>
</dbReference>
<protein>
    <recommendedName>
        <fullName evidence="8">DDE Tnp4 domain-containing protein</fullName>
    </recommendedName>
</protein>
<dbReference type="InterPro" id="IPR027806">
    <property type="entry name" value="HARBI1_dom"/>
</dbReference>
<dbReference type="EMBL" id="KI913117">
    <property type="protein sequence ID" value="ETV85642.1"/>
    <property type="molecule type" value="Genomic_DNA"/>
</dbReference>
<dbReference type="GO" id="GO:0046872">
    <property type="term" value="F:metal ion binding"/>
    <property type="evidence" value="ECO:0007669"/>
    <property type="project" value="UniProtKB-KW"/>
</dbReference>
<proteinExistence type="inferred from homology"/>
<evidence type="ECO:0000313" key="9">
    <source>
        <dbReference type="EMBL" id="ETV85642.1"/>
    </source>
</evidence>
<dbReference type="GO" id="GO:0005634">
    <property type="term" value="C:nucleus"/>
    <property type="evidence" value="ECO:0007669"/>
    <property type="project" value="UniProtKB-SubCell"/>
</dbReference>
<gene>
    <name evidence="9" type="ORF">H257_02260</name>
</gene>
<sequence>MDGRSFRAPITNHIVIPSNTWTIVQNSPIHDAWFIRHLRCTRGTYQRICQNIEVAWQRVHPPLHHHNTMSVNDRVACTLHYLTHSDGYESTAALFGISKTRAYEYCNQVALVIQLCYVLETIVLPSSREEWEVVRVGFEEHGFPNAYGAIDGSLIQIKRFEDFYGWYCRKGFPAFNMQDVVDHRMRFMSYSLRSGSQNDKAMFNESLFGQTCHTRVPPGGCFLGDAGYKLFTHVMTPYSIVSSMATDEANYNWIHSRSRMVVERAFGRWKNKFRIFKHELLHHCPHDMARLIEVTLVLHNWYIDYDNEAVAPTQPETYPGWMHIGGDIVDDDELFQVDGAAAERARDTIKNHLYALL</sequence>
<keyword evidence="6" id="KW-0378">Hydrolase</keyword>
<keyword evidence="5" id="KW-0479">Metal-binding</keyword>
<dbReference type="STRING" id="112090.W4H180"/>
<keyword evidence="7" id="KW-0539">Nucleus</keyword>
<keyword evidence="4" id="KW-0540">Nuclease</keyword>
<comment type="subcellular location">
    <subcellularLocation>
        <location evidence="2">Nucleus</location>
    </subcellularLocation>
</comment>
<comment type="cofactor">
    <cofactor evidence="1">
        <name>a divalent metal cation</name>
        <dbReference type="ChEBI" id="CHEBI:60240"/>
    </cofactor>
</comment>
<evidence type="ECO:0000256" key="2">
    <source>
        <dbReference type="ARBA" id="ARBA00004123"/>
    </source>
</evidence>
<dbReference type="VEuPathDB" id="FungiDB:H257_02260"/>
<dbReference type="RefSeq" id="XP_009824114.1">
    <property type="nucleotide sequence ID" value="XM_009825812.1"/>
</dbReference>
<evidence type="ECO:0000256" key="7">
    <source>
        <dbReference type="ARBA" id="ARBA00023242"/>
    </source>
</evidence>
<name>W4H180_APHAT</name>
<reference evidence="9" key="1">
    <citation type="submission" date="2013-12" db="EMBL/GenBank/DDBJ databases">
        <title>The Genome Sequence of Aphanomyces astaci APO3.</title>
        <authorList>
            <consortium name="The Broad Institute Genomics Platform"/>
            <person name="Russ C."/>
            <person name="Tyler B."/>
            <person name="van West P."/>
            <person name="Dieguez-Uribeondo J."/>
            <person name="Young S.K."/>
            <person name="Zeng Q."/>
            <person name="Gargeya S."/>
            <person name="Fitzgerald M."/>
            <person name="Abouelleil A."/>
            <person name="Alvarado L."/>
            <person name="Chapman S.B."/>
            <person name="Gainer-Dewar J."/>
            <person name="Goldberg J."/>
            <person name="Griggs A."/>
            <person name="Gujja S."/>
            <person name="Hansen M."/>
            <person name="Howarth C."/>
            <person name="Imamovic A."/>
            <person name="Ireland A."/>
            <person name="Larimer J."/>
            <person name="McCowan C."/>
            <person name="Murphy C."/>
            <person name="Pearson M."/>
            <person name="Poon T.W."/>
            <person name="Priest M."/>
            <person name="Roberts A."/>
            <person name="Saif S."/>
            <person name="Shea T."/>
            <person name="Sykes S."/>
            <person name="Wortman J."/>
            <person name="Nusbaum C."/>
            <person name="Birren B."/>
        </authorList>
    </citation>
    <scope>NUCLEOTIDE SEQUENCE [LARGE SCALE GENOMIC DNA]</scope>
    <source>
        <strain evidence="9">APO3</strain>
    </source>
</reference>
<dbReference type="GO" id="GO:0004518">
    <property type="term" value="F:nuclease activity"/>
    <property type="evidence" value="ECO:0007669"/>
    <property type="project" value="UniProtKB-KW"/>
</dbReference>
<dbReference type="PANTHER" id="PTHR22930">
    <property type="match status" value="1"/>
</dbReference>
<evidence type="ECO:0000256" key="6">
    <source>
        <dbReference type="ARBA" id="ARBA00022801"/>
    </source>
</evidence>
<accession>W4H180</accession>
<dbReference type="AlphaFoldDB" id="W4H180"/>
<feature type="domain" description="DDE Tnp4" evidence="8">
    <location>
        <begin position="150"/>
        <end position="300"/>
    </location>
</feature>
<organism evidence="9">
    <name type="scientific">Aphanomyces astaci</name>
    <name type="common">Crayfish plague agent</name>
    <dbReference type="NCBI Taxonomy" id="112090"/>
    <lineage>
        <taxon>Eukaryota</taxon>
        <taxon>Sar</taxon>
        <taxon>Stramenopiles</taxon>
        <taxon>Oomycota</taxon>
        <taxon>Saprolegniomycetes</taxon>
        <taxon>Saprolegniales</taxon>
        <taxon>Verrucalvaceae</taxon>
        <taxon>Aphanomyces</taxon>
    </lineage>
</organism>
<evidence type="ECO:0000256" key="1">
    <source>
        <dbReference type="ARBA" id="ARBA00001968"/>
    </source>
</evidence>
<dbReference type="InterPro" id="IPR045249">
    <property type="entry name" value="HARBI1-like"/>
</dbReference>
<dbReference type="Pfam" id="PF13359">
    <property type="entry name" value="DDE_Tnp_4"/>
    <property type="match status" value="1"/>
</dbReference>
<dbReference type="OrthoDB" id="165537at2759"/>
<evidence type="ECO:0000256" key="3">
    <source>
        <dbReference type="ARBA" id="ARBA00006958"/>
    </source>
</evidence>
<comment type="similarity">
    <text evidence="3">Belongs to the HARBI1 family.</text>
</comment>
<dbReference type="PANTHER" id="PTHR22930:SF85">
    <property type="entry name" value="GH03217P-RELATED"/>
    <property type="match status" value="1"/>
</dbReference>
<evidence type="ECO:0000256" key="5">
    <source>
        <dbReference type="ARBA" id="ARBA00022723"/>
    </source>
</evidence>
<evidence type="ECO:0000259" key="8">
    <source>
        <dbReference type="Pfam" id="PF13359"/>
    </source>
</evidence>
<dbReference type="GeneID" id="20804256"/>
<evidence type="ECO:0000256" key="4">
    <source>
        <dbReference type="ARBA" id="ARBA00022722"/>
    </source>
</evidence>